<gene>
    <name evidence="1" type="ORF">M8818_005921</name>
</gene>
<sequence>MEAGSAVVPLAPRQPCSRSMPIGLPIVQLQLFIVQLVSEAGMKRLDPWKTPYHASEAVLTMPSCVSSSLVSSRKLSRYRFNGQDQDSKLPPYPGTLPKAVRASSQAGRMVGIPNFFFHRVYKDRSLRAWRLSQWI</sequence>
<dbReference type="Proteomes" id="UP001320706">
    <property type="component" value="Unassembled WGS sequence"/>
</dbReference>
<name>A0ACC3SAS8_9PEZI</name>
<protein>
    <submittedName>
        <fullName evidence="1">Uncharacterized protein</fullName>
    </submittedName>
</protein>
<dbReference type="EMBL" id="JAMKPW020000038">
    <property type="protein sequence ID" value="KAK8200607.1"/>
    <property type="molecule type" value="Genomic_DNA"/>
</dbReference>
<reference evidence="1" key="1">
    <citation type="submission" date="2024-02" db="EMBL/GenBank/DDBJ databases">
        <title>Metagenome Assembled Genome of Zalaria obscura JY119.</title>
        <authorList>
            <person name="Vighnesh L."/>
            <person name="Jagadeeshwari U."/>
            <person name="Venkata Ramana C."/>
            <person name="Sasikala C."/>
        </authorList>
    </citation>
    <scope>NUCLEOTIDE SEQUENCE</scope>
    <source>
        <strain evidence="1">JY119</strain>
    </source>
</reference>
<organism evidence="1 2">
    <name type="scientific">Zalaria obscura</name>
    <dbReference type="NCBI Taxonomy" id="2024903"/>
    <lineage>
        <taxon>Eukaryota</taxon>
        <taxon>Fungi</taxon>
        <taxon>Dikarya</taxon>
        <taxon>Ascomycota</taxon>
        <taxon>Pezizomycotina</taxon>
        <taxon>Dothideomycetes</taxon>
        <taxon>Dothideomycetidae</taxon>
        <taxon>Dothideales</taxon>
        <taxon>Zalariaceae</taxon>
        <taxon>Zalaria</taxon>
    </lineage>
</organism>
<comment type="caution">
    <text evidence="1">The sequence shown here is derived from an EMBL/GenBank/DDBJ whole genome shotgun (WGS) entry which is preliminary data.</text>
</comment>
<evidence type="ECO:0000313" key="2">
    <source>
        <dbReference type="Proteomes" id="UP001320706"/>
    </source>
</evidence>
<accession>A0ACC3SAS8</accession>
<keyword evidence="2" id="KW-1185">Reference proteome</keyword>
<proteinExistence type="predicted"/>
<evidence type="ECO:0000313" key="1">
    <source>
        <dbReference type="EMBL" id="KAK8200607.1"/>
    </source>
</evidence>